<dbReference type="SMART" id="SM00112">
    <property type="entry name" value="CA"/>
    <property type="match status" value="2"/>
</dbReference>
<dbReference type="Gene3D" id="2.60.40.60">
    <property type="entry name" value="Cadherins"/>
    <property type="match status" value="2"/>
</dbReference>
<comment type="subcellular location">
    <subcellularLocation>
        <location evidence="1">Membrane</location>
        <topology evidence="1">Single-pass membrane protein</topology>
    </subcellularLocation>
</comment>
<sequence length="212" mass="23302">MPQEVYEKIILSIEITDVNDNSPVFRSNEVRLEIPEALGVGEEFEVSELIAKDADIEDFATVSYSIVPPGTFDIAVKNGRTFLKVLKKLDRELAPRWSGSVIATDGGGREGSTQLVINIQDSNDNSPRFAQEVFSASVVENAPAGTFVYKVVADDLDNGLNGEIRYEIESVDPKSATGKFEIEQKSGIISTTGEIDRETMKTIGLTIFIYFL</sequence>
<evidence type="ECO:0000256" key="3">
    <source>
        <dbReference type="ARBA" id="ARBA00022729"/>
    </source>
</evidence>
<evidence type="ECO:0000313" key="12">
    <source>
        <dbReference type="Proteomes" id="UP000001307"/>
    </source>
</evidence>
<evidence type="ECO:0000256" key="6">
    <source>
        <dbReference type="ARBA" id="ARBA00022989"/>
    </source>
</evidence>
<dbReference type="GO" id="GO:0007156">
    <property type="term" value="P:homophilic cell adhesion via plasma membrane adhesion molecules"/>
    <property type="evidence" value="ECO:0007669"/>
    <property type="project" value="InterPro"/>
</dbReference>
<accession>E4XNS9</accession>
<evidence type="ECO:0000256" key="1">
    <source>
        <dbReference type="ARBA" id="ARBA00004167"/>
    </source>
</evidence>
<keyword evidence="7" id="KW-0472">Membrane</keyword>
<dbReference type="Pfam" id="PF00028">
    <property type="entry name" value="Cadherin"/>
    <property type="match status" value="2"/>
</dbReference>
<evidence type="ECO:0000256" key="4">
    <source>
        <dbReference type="ARBA" id="ARBA00022737"/>
    </source>
</evidence>
<keyword evidence="6" id="KW-1133">Transmembrane helix</keyword>
<dbReference type="GO" id="GO:0005509">
    <property type="term" value="F:calcium ion binding"/>
    <property type="evidence" value="ECO:0007669"/>
    <property type="project" value="UniProtKB-UniRule"/>
</dbReference>
<dbReference type="PROSITE" id="PS00232">
    <property type="entry name" value="CADHERIN_1"/>
    <property type="match status" value="2"/>
</dbReference>
<dbReference type="InterPro" id="IPR002126">
    <property type="entry name" value="Cadherin-like_dom"/>
</dbReference>
<evidence type="ECO:0000313" key="11">
    <source>
        <dbReference type="EMBL" id="CBY11517.1"/>
    </source>
</evidence>
<reference evidence="11" key="1">
    <citation type="journal article" date="2010" name="Science">
        <title>Plasticity of animal genome architecture unmasked by rapid evolution of a pelagic tunicate.</title>
        <authorList>
            <person name="Denoeud F."/>
            <person name="Henriet S."/>
            <person name="Mungpakdee S."/>
            <person name="Aury J.M."/>
            <person name="Da Silva C."/>
            <person name="Brinkmann H."/>
            <person name="Mikhaleva J."/>
            <person name="Olsen L.C."/>
            <person name="Jubin C."/>
            <person name="Canestro C."/>
            <person name="Bouquet J.M."/>
            <person name="Danks G."/>
            <person name="Poulain J."/>
            <person name="Campsteijn C."/>
            <person name="Adamski M."/>
            <person name="Cross I."/>
            <person name="Yadetie F."/>
            <person name="Muffato M."/>
            <person name="Louis A."/>
            <person name="Butcher S."/>
            <person name="Tsagkogeorga G."/>
            <person name="Konrad A."/>
            <person name="Singh S."/>
            <person name="Jensen M.F."/>
            <person name="Cong E.H."/>
            <person name="Eikeseth-Otteraa H."/>
            <person name="Noel B."/>
            <person name="Anthouard V."/>
            <person name="Porcel B.M."/>
            <person name="Kachouri-Lafond R."/>
            <person name="Nishino A."/>
            <person name="Ugolini M."/>
            <person name="Chourrout P."/>
            <person name="Nishida H."/>
            <person name="Aasland R."/>
            <person name="Huzurbazar S."/>
            <person name="Westhof E."/>
            <person name="Delsuc F."/>
            <person name="Lehrach H."/>
            <person name="Reinhardt R."/>
            <person name="Weissenbach J."/>
            <person name="Roy S.W."/>
            <person name="Artiguenave F."/>
            <person name="Postlethwait J.H."/>
            <person name="Manak J.R."/>
            <person name="Thompson E.M."/>
            <person name="Jaillon O."/>
            <person name="Du Pasquier L."/>
            <person name="Boudinot P."/>
            <person name="Liberles D.A."/>
            <person name="Volff J.N."/>
            <person name="Philippe H."/>
            <person name="Lenhard B."/>
            <person name="Roest Crollius H."/>
            <person name="Wincker P."/>
            <person name="Chourrout D."/>
        </authorList>
    </citation>
    <scope>NUCLEOTIDE SEQUENCE [LARGE SCALE GENOMIC DNA]</scope>
</reference>
<evidence type="ECO:0000259" key="10">
    <source>
        <dbReference type="PROSITE" id="PS50268"/>
    </source>
</evidence>
<evidence type="ECO:0000256" key="8">
    <source>
        <dbReference type="ARBA" id="ARBA00023180"/>
    </source>
</evidence>
<dbReference type="EMBL" id="FN653086">
    <property type="protein sequence ID" value="CBY11517.1"/>
    <property type="molecule type" value="Genomic_DNA"/>
</dbReference>
<keyword evidence="3" id="KW-0732">Signal</keyword>
<dbReference type="PROSITE" id="PS50268">
    <property type="entry name" value="CADHERIN_2"/>
    <property type="match status" value="2"/>
</dbReference>
<evidence type="ECO:0000256" key="9">
    <source>
        <dbReference type="PROSITE-ProRule" id="PRU00043"/>
    </source>
</evidence>
<feature type="domain" description="Cadherin" evidence="10">
    <location>
        <begin position="26"/>
        <end position="129"/>
    </location>
</feature>
<proteinExistence type="predicted"/>
<protein>
    <recommendedName>
        <fullName evidence="10">Cadherin domain-containing protein</fullName>
    </recommendedName>
</protein>
<dbReference type="CDD" id="cd11304">
    <property type="entry name" value="Cadherin_repeat"/>
    <property type="match status" value="2"/>
</dbReference>
<dbReference type="InterPro" id="IPR015919">
    <property type="entry name" value="Cadherin-like_sf"/>
</dbReference>
<dbReference type="SUPFAM" id="SSF49313">
    <property type="entry name" value="Cadherin-like"/>
    <property type="match status" value="2"/>
</dbReference>
<keyword evidence="4" id="KW-0677">Repeat</keyword>
<dbReference type="InterPro" id="IPR020894">
    <property type="entry name" value="Cadherin_CS"/>
</dbReference>
<dbReference type="PANTHER" id="PTHR24028:SF328">
    <property type="entry name" value="CADHERIN-3"/>
    <property type="match status" value="1"/>
</dbReference>
<organism evidence="11">
    <name type="scientific">Oikopleura dioica</name>
    <name type="common">Tunicate</name>
    <dbReference type="NCBI Taxonomy" id="34765"/>
    <lineage>
        <taxon>Eukaryota</taxon>
        <taxon>Metazoa</taxon>
        <taxon>Chordata</taxon>
        <taxon>Tunicata</taxon>
        <taxon>Appendicularia</taxon>
        <taxon>Copelata</taxon>
        <taxon>Oikopleuridae</taxon>
        <taxon>Oikopleura</taxon>
    </lineage>
</organism>
<evidence type="ECO:0000256" key="2">
    <source>
        <dbReference type="ARBA" id="ARBA00022692"/>
    </source>
</evidence>
<dbReference type="GO" id="GO:0005886">
    <property type="term" value="C:plasma membrane"/>
    <property type="evidence" value="ECO:0007669"/>
    <property type="project" value="InterPro"/>
</dbReference>
<keyword evidence="12" id="KW-1185">Reference proteome</keyword>
<name>E4XNS9_OIKDI</name>
<keyword evidence="2" id="KW-0812">Transmembrane</keyword>
<dbReference type="PANTHER" id="PTHR24028">
    <property type="entry name" value="CADHERIN-87A"/>
    <property type="match status" value="1"/>
</dbReference>
<evidence type="ECO:0000256" key="7">
    <source>
        <dbReference type="ARBA" id="ARBA00023136"/>
    </source>
</evidence>
<dbReference type="OrthoDB" id="6252479at2759"/>
<keyword evidence="8" id="KW-0325">Glycoprotein</keyword>
<keyword evidence="5 9" id="KW-0106">Calcium</keyword>
<dbReference type="PRINTS" id="PR00205">
    <property type="entry name" value="CADHERIN"/>
</dbReference>
<dbReference type="InParanoid" id="E4XNS9"/>
<dbReference type="InterPro" id="IPR050174">
    <property type="entry name" value="Protocadherin/Cadherin-CA"/>
</dbReference>
<feature type="domain" description="Cadherin" evidence="10">
    <location>
        <begin position="130"/>
        <end position="207"/>
    </location>
</feature>
<dbReference type="FunFam" id="2.60.40.60:FF:000033">
    <property type="entry name" value="FAT atypical cadherin 1"/>
    <property type="match status" value="1"/>
</dbReference>
<dbReference type="AlphaFoldDB" id="E4XNS9"/>
<evidence type="ECO:0000256" key="5">
    <source>
        <dbReference type="ARBA" id="ARBA00022837"/>
    </source>
</evidence>
<dbReference type="Proteomes" id="UP000001307">
    <property type="component" value="Unassembled WGS sequence"/>
</dbReference>
<gene>
    <name evidence="11" type="ORF">GSOID_T00016682001</name>
</gene>